<gene>
    <name evidence="2" type="ORF">PLOB_00010524</name>
</gene>
<feature type="transmembrane region" description="Helical" evidence="1">
    <location>
        <begin position="292"/>
        <end position="313"/>
    </location>
</feature>
<keyword evidence="1" id="KW-0472">Membrane</keyword>
<sequence>MLSLGSILVTFREQELNIQIPAFCCNISDDDGERKKMIKGFLIRAQFEVSEYFEGILTIDRSYSKCIHTRFSYYPGYSLLCDSITLNFRRLLRVVFISSVSKVDPAVTSFIIKKGRMTIIFGIIRLYQTSHAIRLSSHVFFLFALQLQDLADSPTIRNPSLNTAECVIQGHKPDFATGRSHYVRAMLWLSMCFVIFSGPLLAKNIRDIEDLSLGHSNSEKKNKFEAVCFSFYFLSVLSSLLIVVAFALSIIYWKLGGTFHFTVIIIIIFLLSSLESFCVIRCFEYGDSKLLFLLKIYGGHAISYILCWIIIGIRINPTWGLTIALLVFSFSASVTYAKYIYLEEFPNGNCYSTGCCTTTNSSTTGIASSNGSNSNKNPTQAKVICVAYCFVVLLLFLVVIFAGHSSSGKEMAVDEVLKATSLYFITAFFSWAAWKKHVSAD</sequence>
<keyword evidence="3" id="KW-1185">Reference proteome</keyword>
<keyword evidence="1" id="KW-1133">Transmembrane helix</keyword>
<keyword evidence="1" id="KW-0812">Transmembrane</keyword>
<feature type="transmembrane region" description="Helical" evidence="1">
    <location>
        <begin position="185"/>
        <end position="205"/>
    </location>
</feature>
<dbReference type="Proteomes" id="UP001159405">
    <property type="component" value="Unassembled WGS sequence"/>
</dbReference>
<feature type="transmembrane region" description="Helical" evidence="1">
    <location>
        <begin position="259"/>
        <end position="280"/>
    </location>
</feature>
<evidence type="ECO:0000256" key="1">
    <source>
        <dbReference type="SAM" id="Phobius"/>
    </source>
</evidence>
<feature type="transmembrane region" description="Helical" evidence="1">
    <location>
        <begin position="319"/>
        <end position="337"/>
    </location>
</feature>
<feature type="transmembrane region" description="Helical" evidence="1">
    <location>
        <begin position="226"/>
        <end position="253"/>
    </location>
</feature>
<feature type="transmembrane region" description="Helical" evidence="1">
    <location>
        <begin position="383"/>
        <end position="404"/>
    </location>
</feature>
<accession>A0ABN8QXA6</accession>
<proteinExistence type="predicted"/>
<organism evidence="2 3">
    <name type="scientific">Porites lobata</name>
    <dbReference type="NCBI Taxonomy" id="104759"/>
    <lineage>
        <taxon>Eukaryota</taxon>
        <taxon>Metazoa</taxon>
        <taxon>Cnidaria</taxon>
        <taxon>Anthozoa</taxon>
        <taxon>Hexacorallia</taxon>
        <taxon>Scleractinia</taxon>
        <taxon>Fungiina</taxon>
        <taxon>Poritidae</taxon>
        <taxon>Porites</taxon>
    </lineage>
</organism>
<feature type="transmembrane region" description="Helical" evidence="1">
    <location>
        <begin position="416"/>
        <end position="434"/>
    </location>
</feature>
<feature type="non-terminal residue" evidence="2">
    <location>
        <position position="441"/>
    </location>
</feature>
<comment type="caution">
    <text evidence="2">The sequence shown here is derived from an EMBL/GenBank/DDBJ whole genome shotgun (WGS) entry which is preliminary data.</text>
</comment>
<protein>
    <submittedName>
        <fullName evidence="2">Uncharacterized protein</fullName>
    </submittedName>
</protein>
<evidence type="ECO:0000313" key="2">
    <source>
        <dbReference type="EMBL" id="CAH3170178.1"/>
    </source>
</evidence>
<evidence type="ECO:0000313" key="3">
    <source>
        <dbReference type="Proteomes" id="UP001159405"/>
    </source>
</evidence>
<name>A0ABN8QXA6_9CNID</name>
<dbReference type="EMBL" id="CALNXK010000154">
    <property type="protein sequence ID" value="CAH3170178.1"/>
    <property type="molecule type" value="Genomic_DNA"/>
</dbReference>
<reference evidence="2 3" key="1">
    <citation type="submission" date="2022-05" db="EMBL/GenBank/DDBJ databases">
        <authorList>
            <consortium name="Genoscope - CEA"/>
            <person name="William W."/>
        </authorList>
    </citation>
    <scope>NUCLEOTIDE SEQUENCE [LARGE SCALE GENOMIC DNA]</scope>
</reference>